<proteinExistence type="predicted"/>
<evidence type="ECO:0000313" key="1">
    <source>
        <dbReference type="EMBL" id="JAH79741.1"/>
    </source>
</evidence>
<reference evidence="1" key="2">
    <citation type="journal article" date="2015" name="Fish Shellfish Immunol.">
        <title>Early steps in the European eel (Anguilla anguilla)-Vibrio vulnificus interaction in the gills: Role of the RtxA13 toxin.</title>
        <authorList>
            <person name="Callol A."/>
            <person name="Pajuelo D."/>
            <person name="Ebbesson L."/>
            <person name="Teles M."/>
            <person name="MacKenzie S."/>
            <person name="Amaro C."/>
        </authorList>
    </citation>
    <scope>NUCLEOTIDE SEQUENCE</scope>
</reference>
<name>A0A0E9VP04_ANGAN</name>
<protein>
    <submittedName>
        <fullName evidence="1">Uncharacterized protein</fullName>
    </submittedName>
</protein>
<dbReference type="EMBL" id="GBXM01028836">
    <property type="protein sequence ID" value="JAH79741.1"/>
    <property type="molecule type" value="Transcribed_RNA"/>
</dbReference>
<reference evidence="1" key="1">
    <citation type="submission" date="2014-11" db="EMBL/GenBank/DDBJ databases">
        <authorList>
            <person name="Amaro Gonzalez C."/>
        </authorList>
    </citation>
    <scope>NUCLEOTIDE SEQUENCE</scope>
</reference>
<organism evidence="1">
    <name type="scientific">Anguilla anguilla</name>
    <name type="common">European freshwater eel</name>
    <name type="synonym">Muraena anguilla</name>
    <dbReference type="NCBI Taxonomy" id="7936"/>
    <lineage>
        <taxon>Eukaryota</taxon>
        <taxon>Metazoa</taxon>
        <taxon>Chordata</taxon>
        <taxon>Craniata</taxon>
        <taxon>Vertebrata</taxon>
        <taxon>Euteleostomi</taxon>
        <taxon>Actinopterygii</taxon>
        <taxon>Neopterygii</taxon>
        <taxon>Teleostei</taxon>
        <taxon>Anguilliformes</taxon>
        <taxon>Anguillidae</taxon>
        <taxon>Anguilla</taxon>
    </lineage>
</organism>
<sequence length="41" mass="4793">MFKKNTPEKSDFVQCGNGENAWFVHHTLFNDRLQGKIKILT</sequence>
<dbReference type="AlphaFoldDB" id="A0A0E9VP04"/>
<accession>A0A0E9VP04</accession>